<evidence type="ECO:0000313" key="2">
    <source>
        <dbReference type="EMBL" id="QED38460.1"/>
    </source>
</evidence>
<name>A0A5B8YKA6_9FLAO</name>
<dbReference type="Pfam" id="PF13568">
    <property type="entry name" value="OMP_b-brl_2"/>
    <property type="match status" value="1"/>
</dbReference>
<evidence type="ECO:0000259" key="1">
    <source>
        <dbReference type="Pfam" id="PF13568"/>
    </source>
</evidence>
<dbReference type="InterPro" id="IPR025665">
    <property type="entry name" value="Beta-barrel_OMP_2"/>
</dbReference>
<dbReference type="RefSeq" id="WP_146835628.1">
    <property type="nucleotide sequence ID" value="NZ_CP042476.1"/>
</dbReference>
<accession>A0A5B8YKA6</accession>
<evidence type="ECO:0000313" key="3">
    <source>
        <dbReference type="Proteomes" id="UP000321954"/>
    </source>
</evidence>
<feature type="domain" description="Outer membrane protein beta-barrel" evidence="1">
    <location>
        <begin position="27"/>
        <end position="189"/>
    </location>
</feature>
<proteinExistence type="predicted"/>
<reference evidence="2 3" key="1">
    <citation type="submission" date="2019-08" db="EMBL/GenBank/DDBJ databases">
        <title>Antarcticibacterium arcticum sp. nov., a bacterium isolated from marine sediment of the Canadian Beaufort Sea.</title>
        <authorList>
            <person name="Lee Y.M."/>
            <person name="Baek K."/>
            <person name="Lee D.-H."/>
            <person name="Shin S.C."/>
            <person name="Jin Y.K."/>
            <person name="Park Y."/>
        </authorList>
    </citation>
    <scope>NUCLEOTIDE SEQUENCE [LARGE SCALE GENOMIC DNA]</scope>
    <source>
        <strain evidence="2 3">PAMC 28998</strain>
    </source>
</reference>
<gene>
    <name evidence="2" type="ORF">FK178_12375</name>
</gene>
<sequence length="222" mass="24963">MKLLLILLVGIFCSLTSYSQPRLTGDSYNRLGIQAGINYTRLQSDTFLFKYRPGLMAGLTTRANTVNKFLVIYGVNFYQFNTGIDAMVENSQTQTEFDFKATGVQINLFLGHKLIGEHLSLGAGPVVQINSKLIPEKGKDKYRLRDYNLVAEDLQDISRLNFNLAANVSFGFPSIKFWGQYQYGITNMLRNLDLVELQKKDSRITSLKGNLGMAVAGMVVYF</sequence>
<protein>
    <submittedName>
        <fullName evidence="2">Outer membrane beta-barrel protein</fullName>
    </submittedName>
</protein>
<dbReference type="AlphaFoldDB" id="A0A5B8YKA6"/>
<dbReference type="Proteomes" id="UP000321954">
    <property type="component" value="Chromosome"/>
</dbReference>
<dbReference type="OrthoDB" id="1143271at2"/>
<dbReference type="KEGG" id="anp:FK178_12375"/>
<keyword evidence="3" id="KW-1185">Reference proteome</keyword>
<organism evidence="2 3">
    <name type="scientific">Antarcticibacterium arcticum</name>
    <dbReference type="NCBI Taxonomy" id="2585771"/>
    <lineage>
        <taxon>Bacteria</taxon>
        <taxon>Pseudomonadati</taxon>
        <taxon>Bacteroidota</taxon>
        <taxon>Flavobacteriia</taxon>
        <taxon>Flavobacteriales</taxon>
        <taxon>Flavobacteriaceae</taxon>
        <taxon>Antarcticibacterium</taxon>
    </lineage>
</organism>
<dbReference type="EMBL" id="CP042476">
    <property type="protein sequence ID" value="QED38460.1"/>
    <property type="molecule type" value="Genomic_DNA"/>
</dbReference>